<proteinExistence type="predicted"/>
<protein>
    <submittedName>
        <fullName evidence="2">Uncharacterized protein</fullName>
    </submittedName>
</protein>
<keyword evidence="1" id="KW-1133">Transmembrane helix</keyword>
<dbReference type="RefSeq" id="WP_204203348.1">
    <property type="nucleotide sequence ID" value="NZ_JAFELM010000028.1"/>
</dbReference>
<feature type="transmembrane region" description="Helical" evidence="1">
    <location>
        <begin position="124"/>
        <end position="146"/>
    </location>
</feature>
<evidence type="ECO:0000313" key="2">
    <source>
        <dbReference type="EMBL" id="MBM6618001.1"/>
    </source>
</evidence>
<accession>A0ABS2DHX6</accession>
<feature type="transmembrane region" description="Helical" evidence="1">
    <location>
        <begin position="92"/>
        <end position="112"/>
    </location>
</feature>
<sequence length="159" mass="18928">MKNNKLLIMLMTILPWLSIPLLGLKTFKRYLPGVIFMSLYLLAEGRLAEKRKWWWFPYHVKPNVLGELPLILGPFFIGSIWIMKYTFGKFKLYIFVNLIIDSLFTFFTLDIFKKMGYVTLVRLSKFQLSIVFLLKTFVLYGFQLFYESILTKRVKTVDE</sequence>
<reference evidence="2 3" key="1">
    <citation type="submission" date="2021-02" db="EMBL/GenBank/DDBJ databases">
        <title>Bacillus sp. RD4P76, an endophyte from a halophyte.</title>
        <authorList>
            <person name="Sun J.-Q."/>
        </authorList>
    </citation>
    <scope>NUCLEOTIDE SEQUENCE [LARGE SCALE GENOMIC DNA]</scope>
    <source>
        <strain evidence="2 3">RD4P76</strain>
    </source>
</reference>
<dbReference type="EMBL" id="JAFELM010000028">
    <property type="protein sequence ID" value="MBM6618001.1"/>
    <property type="molecule type" value="Genomic_DNA"/>
</dbReference>
<dbReference type="Proteomes" id="UP001518925">
    <property type="component" value="Unassembled WGS sequence"/>
</dbReference>
<evidence type="ECO:0000313" key="3">
    <source>
        <dbReference type="Proteomes" id="UP001518925"/>
    </source>
</evidence>
<keyword evidence="1" id="KW-0472">Membrane</keyword>
<comment type="caution">
    <text evidence="2">The sequence shown here is derived from an EMBL/GenBank/DDBJ whole genome shotgun (WGS) entry which is preliminary data.</text>
</comment>
<name>A0ABS2DHX6_9BACI</name>
<feature type="transmembrane region" description="Helical" evidence="1">
    <location>
        <begin position="68"/>
        <end position="85"/>
    </location>
</feature>
<feature type="transmembrane region" description="Helical" evidence="1">
    <location>
        <begin position="6"/>
        <end position="23"/>
    </location>
</feature>
<keyword evidence="1" id="KW-0812">Transmembrane</keyword>
<evidence type="ECO:0000256" key="1">
    <source>
        <dbReference type="SAM" id="Phobius"/>
    </source>
</evidence>
<organism evidence="2 3">
    <name type="scientific">Bacillus suaedaesalsae</name>
    <dbReference type="NCBI Taxonomy" id="2810349"/>
    <lineage>
        <taxon>Bacteria</taxon>
        <taxon>Bacillati</taxon>
        <taxon>Bacillota</taxon>
        <taxon>Bacilli</taxon>
        <taxon>Bacillales</taxon>
        <taxon>Bacillaceae</taxon>
        <taxon>Bacillus</taxon>
    </lineage>
</organism>
<keyword evidence="3" id="KW-1185">Reference proteome</keyword>
<gene>
    <name evidence="2" type="ORF">JR050_10005</name>
</gene>